<dbReference type="AlphaFoldDB" id="A0A6G9YHA7"/>
<name>A0A6G9YHA7_9NOCA</name>
<dbReference type="Proteomes" id="UP000503540">
    <property type="component" value="Chromosome"/>
</dbReference>
<accession>A0A6G9YHA7</accession>
<dbReference type="EMBL" id="CP046172">
    <property type="protein sequence ID" value="QIS12685.1"/>
    <property type="molecule type" value="Genomic_DNA"/>
</dbReference>
<protein>
    <submittedName>
        <fullName evidence="1">Uncharacterized protein</fullName>
    </submittedName>
</protein>
<evidence type="ECO:0000313" key="1">
    <source>
        <dbReference type="EMBL" id="QIS12685.1"/>
    </source>
</evidence>
<gene>
    <name evidence="1" type="ORF">F5544_24140</name>
</gene>
<evidence type="ECO:0000313" key="2">
    <source>
        <dbReference type="Proteomes" id="UP000503540"/>
    </source>
</evidence>
<proteinExistence type="predicted"/>
<dbReference type="RefSeq" id="WP_167471236.1">
    <property type="nucleotide sequence ID" value="NZ_CP046172.1"/>
</dbReference>
<organism evidence="1 2">
    <name type="scientific">Nocardia arthritidis</name>
    <dbReference type="NCBI Taxonomy" id="228602"/>
    <lineage>
        <taxon>Bacteria</taxon>
        <taxon>Bacillati</taxon>
        <taxon>Actinomycetota</taxon>
        <taxon>Actinomycetes</taxon>
        <taxon>Mycobacteriales</taxon>
        <taxon>Nocardiaceae</taxon>
        <taxon>Nocardia</taxon>
    </lineage>
</organism>
<keyword evidence="2" id="KW-1185">Reference proteome</keyword>
<sequence length="55" mass="6284">MISVPGPGRGSGKPASHAATVAEINRLTTLTQRYYREDREHDEYLWDRIGSRRVI</sequence>
<reference evidence="1 2" key="1">
    <citation type="journal article" date="2019" name="ACS Chem. Biol.">
        <title>Identification and Mobilization of a Cryptic Antibiotic Biosynthesis Gene Locus from a Human-Pathogenic Nocardia Isolate.</title>
        <authorList>
            <person name="Herisse M."/>
            <person name="Ishida K."/>
            <person name="Porter J.L."/>
            <person name="Howden B."/>
            <person name="Hertweck C."/>
            <person name="Stinear T.P."/>
            <person name="Pidot S.J."/>
        </authorList>
    </citation>
    <scope>NUCLEOTIDE SEQUENCE [LARGE SCALE GENOMIC DNA]</scope>
    <source>
        <strain evidence="1 2">AUSMDU00012717</strain>
    </source>
</reference>
<dbReference type="KEGG" id="nah:F5544_24140"/>